<feature type="transmembrane region" description="Helical" evidence="1">
    <location>
        <begin position="149"/>
        <end position="167"/>
    </location>
</feature>
<evidence type="ECO:0000313" key="3">
    <source>
        <dbReference type="EMBL" id="WOD19855.1"/>
    </source>
</evidence>
<proteinExistence type="predicted"/>
<keyword evidence="1" id="KW-0472">Membrane</keyword>
<accession>A0ABZ0ERR8</accession>
<protein>
    <submittedName>
        <fullName evidence="3">3TM-type holin</fullName>
    </submittedName>
</protein>
<feature type="chain" id="PRO_5047471032" evidence="2">
    <location>
        <begin position="20"/>
        <end position="234"/>
    </location>
</feature>
<feature type="transmembrane region" description="Helical" evidence="1">
    <location>
        <begin position="118"/>
        <end position="137"/>
    </location>
</feature>
<organism evidence="3 4">
    <name type="scientific">Paraburkholderia kirstenboschensis</name>
    <dbReference type="NCBI Taxonomy" id="1245436"/>
    <lineage>
        <taxon>Bacteria</taxon>
        <taxon>Pseudomonadati</taxon>
        <taxon>Pseudomonadota</taxon>
        <taxon>Betaproteobacteria</taxon>
        <taxon>Burkholderiales</taxon>
        <taxon>Burkholderiaceae</taxon>
        <taxon>Paraburkholderia</taxon>
    </lineage>
</organism>
<feature type="signal peptide" evidence="2">
    <location>
        <begin position="1"/>
        <end position="19"/>
    </location>
</feature>
<keyword evidence="4" id="KW-1185">Reference proteome</keyword>
<evidence type="ECO:0000256" key="1">
    <source>
        <dbReference type="SAM" id="Phobius"/>
    </source>
</evidence>
<evidence type="ECO:0000313" key="4">
    <source>
        <dbReference type="Proteomes" id="UP001302652"/>
    </source>
</evidence>
<name>A0ABZ0ERR8_9BURK</name>
<dbReference type="InterPro" id="IPR021497">
    <property type="entry name" value="GTA_holin_3TM"/>
</dbReference>
<dbReference type="EMBL" id="CP136513">
    <property type="protein sequence ID" value="WOD19855.1"/>
    <property type="molecule type" value="Genomic_DNA"/>
</dbReference>
<dbReference type="RefSeq" id="WP_317021877.1">
    <property type="nucleotide sequence ID" value="NZ_CP136513.1"/>
</dbReference>
<dbReference type="Proteomes" id="UP001302652">
    <property type="component" value="Chromosome 1"/>
</dbReference>
<keyword evidence="1" id="KW-0812">Transmembrane</keyword>
<keyword evidence="1" id="KW-1133">Transmembrane helix</keyword>
<dbReference type="Pfam" id="PF11351">
    <property type="entry name" value="GTA_holin_3TM"/>
    <property type="match status" value="1"/>
</dbReference>
<sequence length="234" mass="24904">MMPLIPIAMALAQFAPMIAGWLGGSKAEDVAGKVVGIAQAVTGQSAPDAALAAIQADPALSLQFQKAVLDNQVQLAQIAADVEKAQLAADEANTATVNQTMQIEAKADHWPTYAWRPFVGFCFGFAWIGAYFVIPVLRGWWPNIAQPTIPAEAWVAIGGVLGVASFFRGKMQADPGVKADPAGLMRSRAKASATDVRRSEKRRLYQLLKSLLGAASSSDRDAGPVLRMLPHLSH</sequence>
<evidence type="ECO:0000256" key="2">
    <source>
        <dbReference type="SAM" id="SignalP"/>
    </source>
</evidence>
<keyword evidence="2" id="KW-0732">Signal</keyword>
<reference evidence="3 4" key="1">
    <citation type="submission" date="2023-10" db="EMBL/GenBank/DDBJ databases">
        <title>Surface-active antibiotics is a multifunctional adaptation for post-fire microbes.</title>
        <authorList>
            <person name="Liu M.D."/>
            <person name="Du Y."/>
            <person name="Koupaei S.K."/>
            <person name="Kim N.R."/>
            <person name="Zhang W."/>
            <person name="Traxler M.F."/>
        </authorList>
    </citation>
    <scope>NUCLEOTIDE SEQUENCE [LARGE SCALE GENOMIC DNA]</scope>
    <source>
        <strain evidence="3 4">F3</strain>
    </source>
</reference>
<gene>
    <name evidence="3" type="ORF">RW095_26970</name>
</gene>